<evidence type="ECO:0000313" key="3">
    <source>
        <dbReference type="EMBL" id="SFD46734.1"/>
    </source>
</evidence>
<gene>
    <name evidence="3" type="ORF">SAMN05660831_01715</name>
</gene>
<keyword evidence="1" id="KW-0732">Signal</keyword>
<evidence type="ECO:0000259" key="2">
    <source>
        <dbReference type="Pfam" id="PF14467"/>
    </source>
</evidence>
<dbReference type="Proteomes" id="UP000198611">
    <property type="component" value="Unassembled WGS sequence"/>
</dbReference>
<evidence type="ECO:0000313" key="4">
    <source>
        <dbReference type="Proteomes" id="UP000198611"/>
    </source>
</evidence>
<dbReference type="RefSeq" id="WP_093428355.1">
    <property type="nucleotide sequence ID" value="NZ_FOMJ01000005.1"/>
</dbReference>
<dbReference type="AlphaFoldDB" id="A0A1I1SJT2"/>
<dbReference type="InterPro" id="IPR025218">
    <property type="entry name" value="DUF4426"/>
</dbReference>
<reference evidence="3 4" key="1">
    <citation type="submission" date="2016-10" db="EMBL/GenBank/DDBJ databases">
        <authorList>
            <person name="de Groot N.N."/>
        </authorList>
    </citation>
    <scope>NUCLEOTIDE SEQUENCE [LARGE SCALE GENOMIC DNA]</scope>
    <source>
        <strain evidence="3 4">HL3</strain>
    </source>
</reference>
<dbReference type="STRING" id="1123397.SAMN05660831_01715"/>
<dbReference type="Gene3D" id="2.60.40.3340">
    <property type="entry name" value="Domain of unknown function DUF4426"/>
    <property type="match status" value="1"/>
</dbReference>
<dbReference type="OrthoDB" id="8563353at2"/>
<organism evidence="3 4">
    <name type="scientific">Thiohalospira halophila DSM 15071</name>
    <dbReference type="NCBI Taxonomy" id="1123397"/>
    <lineage>
        <taxon>Bacteria</taxon>
        <taxon>Pseudomonadati</taxon>
        <taxon>Pseudomonadota</taxon>
        <taxon>Gammaproteobacteria</taxon>
        <taxon>Thiohalospirales</taxon>
        <taxon>Thiohalospiraceae</taxon>
        <taxon>Thiohalospira</taxon>
    </lineage>
</organism>
<feature type="domain" description="DUF4426" evidence="2">
    <location>
        <begin position="26"/>
        <end position="147"/>
    </location>
</feature>
<keyword evidence="4" id="KW-1185">Reference proteome</keyword>
<evidence type="ECO:0000256" key="1">
    <source>
        <dbReference type="SAM" id="SignalP"/>
    </source>
</evidence>
<accession>A0A1I1SJT2</accession>
<protein>
    <recommendedName>
        <fullName evidence="2">DUF4426 domain-containing protein</fullName>
    </recommendedName>
</protein>
<name>A0A1I1SJT2_9GAMM</name>
<dbReference type="EMBL" id="FOMJ01000005">
    <property type="protein sequence ID" value="SFD46734.1"/>
    <property type="molecule type" value="Genomic_DNA"/>
</dbReference>
<proteinExistence type="predicted"/>
<feature type="signal peptide" evidence="1">
    <location>
        <begin position="1"/>
        <end position="22"/>
    </location>
</feature>
<feature type="chain" id="PRO_5011727205" description="DUF4426 domain-containing protein" evidence="1">
    <location>
        <begin position="23"/>
        <end position="147"/>
    </location>
</feature>
<sequence>MFHLVRIAALAIATSFALPAAAERSTEAGDWVIHYNAIATEDLHPSVADNYGITRSPTRGLITVTVMRPIMGTTGEPHTARVTGTASNLAGQTRDLSLREVQEGKAVYYLDTFRIRDEETLDFELEVRPDGSGETHAVSFRQQFFVD</sequence>
<dbReference type="Pfam" id="PF14467">
    <property type="entry name" value="DUF4426"/>
    <property type="match status" value="1"/>
</dbReference>